<dbReference type="OrthoDB" id="2556041at2759"/>
<gene>
    <name evidence="2" type="ORF">PaG_04796</name>
</gene>
<protein>
    <recommendedName>
        <fullName evidence="1">Reverse transcriptase domain-containing protein</fullName>
    </recommendedName>
</protein>
<feature type="domain" description="Reverse transcriptase" evidence="1">
    <location>
        <begin position="17"/>
        <end position="98"/>
    </location>
</feature>
<evidence type="ECO:0000313" key="2">
    <source>
        <dbReference type="EMBL" id="ETS60878.1"/>
    </source>
</evidence>
<accession>W3VGU9</accession>
<dbReference type="AlphaFoldDB" id="W3VGU9"/>
<reference evidence="2 3" key="1">
    <citation type="journal article" date="2014" name="Genome Announc.">
        <title>Genome sequence of the basidiomycetous fungus Pseudozyma aphidis DSM70725, an efficient producer of biosurfactant mannosylerythritol lipids.</title>
        <authorList>
            <person name="Lorenz S."/>
            <person name="Guenther M."/>
            <person name="Grumaz C."/>
            <person name="Rupp S."/>
            <person name="Zibek S."/>
            <person name="Sohn K."/>
        </authorList>
    </citation>
    <scope>NUCLEOTIDE SEQUENCE [LARGE SCALE GENOMIC DNA]</scope>
    <source>
        <strain evidence="3">ATCC 32657 / CBS 517.83 / DSM 70725 / JCM 10318 / NBRC 10182 / NRRL Y-7954 / St-0401</strain>
    </source>
</reference>
<evidence type="ECO:0000259" key="1">
    <source>
        <dbReference type="Pfam" id="PF00078"/>
    </source>
</evidence>
<proteinExistence type="predicted"/>
<keyword evidence="3" id="KW-1185">Reference proteome</keyword>
<evidence type="ECO:0000313" key="3">
    <source>
        <dbReference type="Proteomes" id="UP000019462"/>
    </source>
</evidence>
<dbReference type="EMBL" id="AWNI01000022">
    <property type="protein sequence ID" value="ETS60878.1"/>
    <property type="molecule type" value="Genomic_DNA"/>
</dbReference>
<dbReference type="HOGENOM" id="CLU_2016228_0_0_1"/>
<dbReference type="InterPro" id="IPR000477">
    <property type="entry name" value="RT_dom"/>
</dbReference>
<dbReference type="Pfam" id="PF00078">
    <property type="entry name" value="RVT_1"/>
    <property type="match status" value="1"/>
</dbReference>
<name>W3VGU9_MOEAP</name>
<comment type="caution">
    <text evidence="2">The sequence shown here is derived from an EMBL/GenBank/DDBJ whole genome shotgun (WGS) entry which is preliminary data.</text>
</comment>
<dbReference type="Proteomes" id="UP000019462">
    <property type="component" value="Unassembled WGS sequence"/>
</dbReference>
<organism evidence="2 3">
    <name type="scientific">Moesziomyces aphidis</name>
    <name type="common">Pseudozyma aphidis</name>
    <dbReference type="NCBI Taxonomy" id="84754"/>
    <lineage>
        <taxon>Eukaryota</taxon>
        <taxon>Fungi</taxon>
        <taxon>Dikarya</taxon>
        <taxon>Basidiomycota</taxon>
        <taxon>Ustilaginomycotina</taxon>
        <taxon>Ustilaginomycetes</taxon>
        <taxon>Ustilaginales</taxon>
        <taxon>Ustilaginaceae</taxon>
        <taxon>Moesziomyces</taxon>
    </lineage>
</organism>
<sequence length="123" mass="14036">MYTVQHAIQAGKCDCRIYMLKLDHNRAYDRVRSEWLLDGLVAYGFGPRFINYIREFFKHPTLRQSVEGHMIDPVRLDCGLPQGDPMSDLLYALSLQPMRCYASGRGSLRRCAFVAAAHALSLI</sequence>